<proteinExistence type="predicted"/>
<protein>
    <submittedName>
        <fullName evidence="1">Uncharacterized protein</fullName>
    </submittedName>
</protein>
<evidence type="ECO:0000313" key="1">
    <source>
        <dbReference type="EMBL" id="KAH3817802.1"/>
    </source>
</evidence>
<accession>A0A9D4GPT7</accession>
<reference evidence="1" key="1">
    <citation type="journal article" date="2019" name="bioRxiv">
        <title>The Genome of the Zebra Mussel, Dreissena polymorpha: A Resource for Invasive Species Research.</title>
        <authorList>
            <person name="McCartney M.A."/>
            <person name="Auch B."/>
            <person name="Kono T."/>
            <person name="Mallez S."/>
            <person name="Zhang Y."/>
            <person name="Obille A."/>
            <person name="Becker A."/>
            <person name="Abrahante J.E."/>
            <person name="Garbe J."/>
            <person name="Badalamenti J.P."/>
            <person name="Herman A."/>
            <person name="Mangelson H."/>
            <person name="Liachko I."/>
            <person name="Sullivan S."/>
            <person name="Sone E.D."/>
            <person name="Koren S."/>
            <person name="Silverstein K.A.T."/>
            <person name="Beckman K.B."/>
            <person name="Gohl D.M."/>
        </authorList>
    </citation>
    <scope>NUCLEOTIDE SEQUENCE</scope>
    <source>
        <strain evidence="1">Duluth1</strain>
        <tissue evidence="1">Whole animal</tissue>
    </source>
</reference>
<keyword evidence="2" id="KW-1185">Reference proteome</keyword>
<comment type="caution">
    <text evidence="1">The sequence shown here is derived from an EMBL/GenBank/DDBJ whole genome shotgun (WGS) entry which is preliminary data.</text>
</comment>
<gene>
    <name evidence="1" type="ORF">DPMN_119357</name>
</gene>
<dbReference type="Proteomes" id="UP000828390">
    <property type="component" value="Unassembled WGS sequence"/>
</dbReference>
<reference evidence="1" key="2">
    <citation type="submission" date="2020-11" db="EMBL/GenBank/DDBJ databases">
        <authorList>
            <person name="McCartney M.A."/>
            <person name="Auch B."/>
            <person name="Kono T."/>
            <person name="Mallez S."/>
            <person name="Becker A."/>
            <person name="Gohl D.M."/>
            <person name="Silverstein K.A.T."/>
            <person name="Koren S."/>
            <person name="Bechman K.B."/>
            <person name="Herman A."/>
            <person name="Abrahante J.E."/>
            <person name="Garbe J."/>
        </authorList>
    </citation>
    <scope>NUCLEOTIDE SEQUENCE</scope>
    <source>
        <strain evidence="1">Duluth1</strain>
        <tissue evidence="1">Whole animal</tissue>
    </source>
</reference>
<sequence>MLQGDCRKLVCPEGHLRWNNKCDIPSILVGFIFSVVIKLELFDNGISDDILGSLDNVTERDLTGHGLDEWELEFFKVVNNVTSFGVKYFVARLYKKSEGKTLAQVLLTIRQALDNIWQINYGNISIRFKPSFNDFITIRGEYGYRTFISVYKFEMEDVLEVETLILLSDMKRRFQSLIVTKSYFCNQIDLFDDEYEDYQYQVYLTSVNKTLGNGKFRRLKDSDGNNVIRVCHEDFGHEWMYKSKSYRLIPNTGIETAIVFVLIIGTSLYELYS</sequence>
<evidence type="ECO:0000313" key="2">
    <source>
        <dbReference type="Proteomes" id="UP000828390"/>
    </source>
</evidence>
<name>A0A9D4GPT7_DREPO</name>
<dbReference type="EMBL" id="JAIWYP010000005">
    <property type="protein sequence ID" value="KAH3817802.1"/>
    <property type="molecule type" value="Genomic_DNA"/>
</dbReference>
<organism evidence="1 2">
    <name type="scientific">Dreissena polymorpha</name>
    <name type="common">Zebra mussel</name>
    <name type="synonym">Mytilus polymorpha</name>
    <dbReference type="NCBI Taxonomy" id="45954"/>
    <lineage>
        <taxon>Eukaryota</taxon>
        <taxon>Metazoa</taxon>
        <taxon>Spiralia</taxon>
        <taxon>Lophotrochozoa</taxon>
        <taxon>Mollusca</taxon>
        <taxon>Bivalvia</taxon>
        <taxon>Autobranchia</taxon>
        <taxon>Heteroconchia</taxon>
        <taxon>Euheterodonta</taxon>
        <taxon>Imparidentia</taxon>
        <taxon>Neoheterodontei</taxon>
        <taxon>Myida</taxon>
        <taxon>Dreissenoidea</taxon>
        <taxon>Dreissenidae</taxon>
        <taxon>Dreissena</taxon>
    </lineage>
</organism>
<dbReference type="AlphaFoldDB" id="A0A9D4GPT7"/>